<dbReference type="InterPro" id="IPR014347">
    <property type="entry name" value="Tautomerase/MIF_sf"/>
</dbReference>
<evidence type="ECO:0000313" key="10">
    <source>
        <dbReference type="Proteomes" id="UP000182894"/>
    </source>
</evidence>
<evidence type="ECO:0000313" key="9">
    <source>
        <dbReference type="EMBL" id="SDG11442.1"/>
    </source>
</evidence>
<name>A0A1G7RL19_9PSED</name>
<dbReference type="InterPro" id="IPR004370">
    <property type="entry name" value="4-OT-like_dom"/>
</dbReference>
<dbReference type="Proteomes" id="UP000182894">
    <property type="component" value="Unassembled WGS sequence"/>
</dbReference>
<reference evidence="10" key="1">
    <citation type="submission" date="2016-10" db="EMBL/GenBank/DDBJ databases">
        <authorList>
            <person name="Varghese N."/>
            <person name="Submissions S."/>
        </authorList>
    </citation>
    <scope>NUCLEOTIDE SEQUENCE [LARGE SCALE GENOMIC DNA]</scope>
    <source>
        <strain evidence="10">ATCC 700689</strain>
    </source>
</reference>
<comment type="catalytic activity">
    <reaction evidence="1">
        <text>(2Z,4E)-2-hydroxyhexa-2,4-dienedioate = (3E)-2-oxohex-3-enedioate</text>
        <dbReference type="Rhea" id="RHEA:33431"/>
        <dbReference type="ChEBI" id="CHEBI:28080"/>
        <dbReference type="ChEBI" id="CHEBI:64908"/>
        <dbReference type="EC" id="5.3.2.6"/>
    </reaction>
</comment>
<dbReference type="GO" id="GO:0016853">
    <property type="term" value="F:isomerase activity"/>
    <property type="evidence" value="ECO:0007669"/>
    <property type="project" value="UniProtKB-KW"/>
</dbReference>
<comment type="function">
    <text evidence="2">Catalyzes the ketonization of 2-hydroxymuconate stereoselectively to yield 2-oxo-3-hexenedioate.</text>
</comment>
<dbReference type="OrthoDB" id="9799841at2"/>
<dbReference type="SUPFAM" id="SSF55331">
    <property type="entry name" value="Tautomerase/MIF"/>
    <property type="match status" value="1"/>
</dbReference>
<dbReference type="Pfam" id="PF01361">
    <property type="entry name" value="Tautomerase"/>
    <property type="match status" value="1"/>
</dbReference>
<dbReference type="EMBL" id="FNCO01000001">
    <property type="protein sequence ID" value="SDG11442.1"/>
    <property type="molecule type" value="Genomic_DNA"/>
</dbReference>
<protein>
    <recommendedName>
        <fullName evidence="5">2-hydroxymuconate tautomerase</fullName>
        <ecNumber evidence="4">5.3.2.6</ecNumber>
    </recommendedName>
    <alternativeName>
        <fullName evidence="7">4-oxalocrotonate tautomerase</fullName>
    </alternativeName>
</protein>
<keyword evidence="10" id="KW-1185">Reference proteome</keyword>
<evidence type="ECO:0000256" key="3">
    <source>
        <dbReference type="ARBA" id="ARBA00011643"/>
    </source>
</evidence>
<dbReference type="STRING" id="89065.SAMN05216605_101181"/>
<evidence type="ECO:0000256" key="2">
    <source>
        <dbReference type="ARBA" id="ARBA00003024"/>
    </source>
</evidence>
<evidence type="ECO:0000256" key="4">
    <source>
        <dbReference type="ARBA" id="ARBA00012667"/>
    </source>
</evidence>
<evidence type="ECO:0000256" key="1">
    <source>
        <dbReference type="ARBA" id="ARBA00001379"/>
    </source>
</evidence>
<dbReference type="AlphaFoldDB" id="A0A1G7RL19"/>
<dbReference type="Gene3D" id="3.30.429.10">
    <property type="entry name" value="Macrophage Migration Inhibitory Factor"/>
    <property type="match status" value="1"/>
</dbReference>
<proteinExistence type="predicted"/>
<feature type="domain" description="4-oxalocrotonate tautomerase-like" evidence="8">
    <location>
        <begin position="2"/>
        <end position="68"/>
    </location>
</feature>
<dbReference type="EC" id="5.3.2.6" evidence="4"/>
<accession>A0A1G7RL19</accession>
<evidence type="ECO:0000259" key="8">
    <source>
        <dbReference type="Pfam" id="PF01361"/>
    </source>
</evidence>
<evidence type="ECO:0000256" key="5">
    <source>
        <dbReference type="ARBA" id="ARBA00015750"/>
    </source>
</evidence>
<gene>
    <name evidence="9" type="ORF">SAMN05216605_101181</name>
</gene>
<evidence type="ECO:0000256" key="6">
    <source>
        <dbReference type="ARBA" id="ARBA00023235"/>
    </source>
</evidence>
<sequence length="81" mass="8893">MPIVNILVTREGTTPGADRTTADQKAAVYKGIADLLFNVMGKPREDTTVIFHEHEIDDISQGGVPLSAYRRHRARVGMTDA</sequence>
<evidence type="ECO:0000256" key="7">
    <source>
        <dbReference type="ARBA" id="ARBA00029674"/>
    </source>
</evidence>
<keyword evidence="6" id="KW-0413">Isomerase</keyword>
<dbReference type="RefSeq" id="WP_074749524.1">
    <property type="nucleotide sequence ID" value="NZ_FNCO01000001.1"/>
</dbReference>
<organism evidence="9 10">
    <name type="scientific">Pseudomonas abietaniphila</name>
    <dbReference type="NCBI Taxonomy" id="89065"/>
    <lineage>
        <taxon>Bacteria</taxon>
        <taxon>Pseudomonadati</taxon>
        <taxon>Pseudomonadota</taxon>
        <taxon>Gammaproteobacteria</taxon>
        <taxon>Pseudomonadales</taxon>
        <taxon>Pseudomonadaceae</taxon>
        <taxon>Pseudomonas</taxon>
    </lineage>
</organism>
<comment type="subunit">
    <text evidence="3">Homohexamer.</text>
</comment>